<dbReference type="Gene3D" id="3.10.450.40">
    <property type="match status" value="2"/>
</dbReference>
<dbReference type="GeneID" id="301126610"/>
<sequence length="167" mass="19559">MKGKIFISFICALIFLVVTFAFLYNSAKEDKTKGHETAIQAAKEHGFASIDEVNTFYNRNVYYIIQGRNKKGEKIIGWMKKGNTDKILIKKAKEGLSKDDVLQLIQNIDNSKPKKIKKIMLGYDDTDSKKWDIPVWEVQYIDQQNRYTYFIVSFTDDRVYKMYSIKQ</sequence>
<feature type="domain" description="Cell wall elongation regulator TseB-like" evidence="1">
    <location>
        <begin position="37"/>
        <end position="79"/>
    </location>
</feature>
<protein>
    <recommendedName>
        <fullName evidence="1">Cell wall elongation regulator TseB-like domain-containing protein</fullName>
    </recommendedName>
</protein>
<evidence type="ECO:0000259" key="1">
    <source>
        <dbReference type="Pfam" id="PF17881"/>
    </source>
</evidence>
<dbReference type="Pfam" id="PF17881">
    <property type="entry name" value="TseB"/>
    <property type="match status" value="1"/>
</dbReference>
<name>A0A223E8Y4_9BACI</name>
<dbReference type="InterPro" id="IPR046350">
    <property type="entry name" value="Cystatin_sf"/>
</dbReference>
<organism evidence="2 3">
    <name type="scientific">Aeribacillus pallidus</name>
    <dbReference type="NCBI Taxonomy" id="33936"/>
    <lineage>
        <taxon>Bacteria</taxon>
        <taxon>Bacillati</taxon>
        <taxon>Bacillota</taxon>
        <taxon>Bacilli</taxon>
        <taxon>Bacillales</taxon>
        <taxon>Bacillaceae</taxon>
        <taxon>Aeribacillus</taxon>
    </lineage>
</organism>
<dbReference type="KEGG" id="apak:AP3564_16990"/>
<reference evidence="2 3" key="1">
    <citation type="submission" date="2016-10" db="EMBL/GenBank/DDBJ databases">
        <title>The whole genome sequencing and assembly of Aeribacillus pallidus KCTC3564 strain.</title>
        <authorList>
            <person name="Lee Y.-J."/>
            <person name="Park M.-K."/>
            <person name="Yi H."/>
            <person name="Bahn Y.-S."/>
            <person name="Kim J.F."/>
            <person name="Lee D.-W."/>
        </authorList>
    </citation>
    <scope>NUCLEOTIDE SEQUENCE [LARGE SCALE GENOMIC DNA]</scope>
    <source>
        <strain evidence="2 3">KCTC3564</strain>
    </source>
</reference>
<dbReference type="Proteomes" id="UP000214606">
    <property type="component" value="Chromosome"/>
</dbReference>
<dbReference type="AlphaFoldDB" id="A0A223E8Y4"/>
<dbReference type="InterPro" id="IPR041401">
    <property type="entry name" value="TseB-like_dom"/>
</dbReference>
<gene>
    <name evidence="2" type="ORF">AP3564_16990</name>
</gene>
<evidence type="ECO:0000313" key="3">
    <source>
        <dbReference type="Proteomes" id="UP000214606"/>
    </source>
</evidence>
<evidence type="ECO:0000313" key="2">
    <source>
        <dbReference type="EMBL" id="ASS91706.1"/>
    </source>
</evidence>
<dbReference type="EMBL" id="CP017703">
    <property type="protein sequence ID" value="ASS91706.1"/>
    <property type="molecule type" value="Genomic_DNA"/>
</dbReference>
<accession>A0A223E8Y4</accession>
<proteinExistence type="predicted"/>
<dbReference type="RefSeq" id="WP_094246117.1">
    <property type="nucleotide sequence ID" value="NZ_CP017703.1"/>
</dbReference>
<dbReference type="SUPFAM" id="SSF54403">
    <property type="entry name" value="Cystatin/monellin"/>
    <property type="match status" value="2"/>
</dbReference>